<name>A0A1Q6DS01_METT1</name>
<reference evidence="2" key="1">
    <citation type="submission" date="2016-12" db="EMBL/GenBank/DDBJ databases">
        <title>Discovery of methanogenic haloarchaea.</title>
        <authorList>
            <person name="Sorokin D.Y."/>
            <person name="Makarova K.S."/>
            <person name="Abbas B."/>
            <person name="Ferrer M."/>
            <person name="Golyshin P.N."/>
        </authorList>
    </citation>
    <scope>NUCLEOTIDE SEQUENCE [LARGE SCALE GENOMIC DNA]</scope>
    <source>
        <strain evidence="2">HMET1</strain>
    </source>
</reference>
<dbReference type="PROSITE" id="PS50880">
    <property type="entry name" value="TOPRIM"/>
    <property type="match status" value="1"/>
</dbReference>
<dbReference type="Proteomes" id="UP000185744">
    <property type="component" value="Unassembled WGS sequence"/>
</dbReference>
<dbReference type="Pfam" id="PF01751">
    <property type="entry name" value="Toprim"/>
    <property type="match status" value="1"/>
</dbReference>
<dbReference type="Gene3D" id="3.40.1360.10">
    <property type="match status" value="1"/>
</dbReference>
<dbReference type="AlphaFoldDB" id="A0A1Q6DS01"/>
<dbReference type="InterPro" id="IPR006171">
    <property type="entry name" value="TOPRIM_dom"/>
</dbReference>
<dbReference type="SUPFAM" id="SSF110455">
    <property type="entry name" value="Toprim domain"/>
    <property type="match status" value="1"/>
</dbReference>
<dbReference type="PANTHER" id="PTHR39964">
    <property type="entry name" value="UPF0292 PROTEIN TK1411"/>
    <property type="match status" value="1"/>
</dbReference>
<dbReference type="InParanoid" id="A0A1Q6DS01"/>
<evidence type="ECO:0000313" key="3">
    <source>
        <dbReference type="Proteomes" id="UP000185744"/>
    </source>
</evidence>
<proteinExistence type="predicted"/>
<sequence length="134" mass="15583">MKWEDQSKLSELRDVLDKLKKEGSVILVEGSQDKKSLRNLGVTNEIVKLSENSKAFFEITEQIAEKYDNAIILTDWDAHGEKLSSKIHKLLQKNGVTPNDWYRRKLKAMLLKEISDVESLYTYLGKQEKEKDRI</sequence>
<dbReference type="STRING" id="1903181.BTN85_1807"/>
<keyword evidence="3" id="KW-1185">Reference proteome</keyword>
<keyword evidence="2" id="KW-0255">Endonuclease</keyword>
<gene>
    <name evidence="2" type="ORF">BTN85_1807</name>
</gene>
<keyword evidence="2" id="KW-0540">Nuclease</keyword>
<protein>
    <submittedName>
        <fullName evidence="2">5S rRNA maturation endonuclease containing TOPRIM domain, RnmV</fullName>
    </submittedName>
</protein>
<dbReference type="GO" id="GO:0004519">
    <property type="term" value="F:endonuclease activity"/>
    <property type="evidence" value="ECO:0007669"/>
    <property type="project" value="UniProtKB-KW"/>
</dbReference>
<evidence type="ECO:0000259" key="1">
    <source>
        <dbReference type="PROSITE" id="PS50880"/>
    </source>
</evidence>
<organism evidence="2 3">
    <name type="scientific">Methanohalarchaeum thermophilum</name>
    <dbReference type="NCBI Taxonomy" id="1903181"/>
    <lineage>
        <taxon>Archaea</taxon>
        <taxon>Methanobacteriati</taxon>
        <taxon>Methanobacteriota</taxon>
        <taxon>Methanonatronarchaeia</taxon>
        <taxon>Methanonatronarchaeales</taxon>
        <taxon>Methanonatronarchaeaceae</taxon>
        <taxon>Candidatus Methanohalarchaeum</taxon>
    </lineage>
</organism>
<comment type="caution">
    <text evidence="2">The sequence shown here is derived from an EMBL/GenBank/DDBJ whole genome shotgun (WGS) entry which is preliminary data.</text>
</comment>
<dbReference type="SMART" id="SM00493">
    <property type="entry name" value="TOPRIM"/>
    <property type="match status" value="1"/>
</dbReference>
<feature type="domain" description="Toprim" evidence="1">
    <location>
        <begin position="23"/>
        <end position="106"/>
    </location>
</feature>
<accession>A0A1Q6DS01</accession>
<dbReference type="EMBL" id="MSDW01000002">
    <property type="protein sequence ID" value="OKY77160.1"/>
    <property type="molecule type" value="Genomic_DNA"/>
</dbReference>
<keyword evidence="2" id="KW-0378">Hydrolase</keyword>
<dbReference type="PANTHER" id="PTHR39964:SF2">
    <property type="entry name" value="UPF0292 PROTEIN MJ1624"/>
    <property type="match status" value="1"/>
</dbReference>
<evidence type="ECO:0000313" key="2">
    <source>
        <dbReference type="EMBL" id="OKY77160.1"/>
    </source>
</evidence>